<dbReference type="OrthoDB" id="1751080at2759"/>
<reference evidence="2 3" key="1">
    <citation type="journal article" date="2009" name="Nature">
        <title>The Sorghum bicolor genome and the diversification of grasses.</title>
        <authorList>
            <person name="Paterson A.H."/>
            <person name="Bowers J.E."/>
            <person name="Bruggmann R."/>
            <person name="Dubchak I."/>
            <person name="Grimwood J."/>
            <person name="Gundlach H."/>
            <person name="Haberer G."/>
            <person name="Hellsten U."/>
            <person name="Mitros T."/>
            <person name="Poliakov A."/>
            <person name="Schmutz J."/>
            <person name="Spannagl M."/>
            <person name="Tang H."/>
            <person name="Wang X."/>
            <person name="Wicker T."/>
            <person name="Bharti A.K."/>
            <person name="Chapman J."/>
            <person name="Feltus F.A."/>
            <person name="Gowik U."/>
            <person name="Grigoriev I.V."/>
            <person name="Lyons E."/>
            <person name="Maher C.A."/>
            <person name="Martis M."/>
            <person name="Narechania A."/>
            <person name="Otillar R.P."/>
            <person name="Penning B.W."/>
            <person name="Salamov A.A."/>
            <person name="Wang Y."/>
            <person name="Zhang L."/>
            <person name="Carpita N.C."/>
            <person name="Freeling M."/>
            <person name="Gingle A.R."/>
            <person name="Hash C.T."/>
            <person name="Keller B."/>
            <person name="Klein P."/>
            <person name="Kresovich S."/>
            <person name="McCann M.C."/>
            <person name="Ming R."/>
            <person name="Peterson D.G."/>
            <person name="Mehboob-ur-Rahman"/>
            <person name="Ware D."/>
            <person name="Westhoff P."/>
            <person name="Mayer K.F."/>
            <person name="Messing J."/>
            <person name="Rokhsar D.S."/>
        </authorList>
    </citation>
    <scope>NUCLEOTIDE SEQUENCE [LARGE SCALE GENOMIC DNA]</scope>
    <source>
        <strain evidence="3">cv. BTx623</strain>
    </source>
</reference>
<dbReference type="EMBL" id="CM000767">
    <property type="protein sequence ID" value="OQU78776.1"/>
    <property type="molecule type" value="Genomic_DNA"/>
</dbReference>
<sequence>MQTPQSLAMDQAYSTSSLEISSKAKFALEASATEVEISDTFRNLGKDSPKKRRRLILTGDDEDEEEEEKAEDVQLENVNHQHLKCNEPMVKDRVNAESYVEEVVQSGDFNDQNLINGRPMKRRRRYIIESEDEDDIEGAESALNNASKWSLNDSAKMASKTPVATDHSALLAEQYHLFQGKHYLWGVFRQRKDILDNVHDEEQDGSVQATEKRQHQEHDLLDQQDEALYDLLDKETFAVKHVVDAEDQLQVEGGPKGTKRSLLMRCSFKNIIMAAGVLSDDAKDKVRSLGFGDLLDLTVESLQSRERIIWLAERCDVSSEGERFVMKINPGKSLEITPELVHDELGIPRGCGDNNNFLLGIKLTAIEKMNEYIKLCNELKEAGFVVDFPIKAKNKDGKKKSQREKVTRIKLDTFIQYMKGIRDVDKQVKCFLCILMNRLLLPTTSDYITGENIAFCSDLESMKKQDWCKIVCQRLKDGILEWIRKKGKEKASHAVPTGCTAVLLISYLDSLLPESEQEKPRIKHYNKEKLAKMLAQANEKDKMEKSKKDKENEKDKMEKHKKDKKENCKQMYDYLKHKESEQDMVAQIPSLKHLLTPFLENLPDSLQDEINTALENHQTKINIAVENHQIKMFQEMSILQSEAVAEIKKIVVNCNMMSATSG</sequence>
<accession>A0A1Z5R5Q3</accession>
<organism evidence="2 3">
    <name type="scientific">Sorghum bicolor</name>
    <name type="common">Sorghum</name>
    <name type="synonym">Sorghum vulgare</name>
    <dbReference type="NCBI Taxonomy" id="4558"/>
    <lineage>
        <taxon>Eukaryota</taxon>
        <taxon>Viridiplantae</taxon>
        <taxon>Streptophyta</taxon>
        <taxon>Embryophyta</taxon>
        <taxon>Tracheophyta</taxon>
        <taxon>Spermatophyta</taxon>
        <taxon>Magnoliopsida</taxon>
        <taxon>Liliopsida</taxon>
        <taxon>Poales</taxon>
        <taxon>Poaceae</taxon>
        <taxon>PACMAD clade</taxon>
        <taxon>Panicoideae</taxon>
        <taxon>Andropogonodae</taxon>
        <taxon>Andropogoneae</taxon>
        <taxon>Sorghinae</taxon>
        <taxon>Sorghum</taxon>
    </lineage>
</organism>
<dbReference type="Proteomes" id="UP000000768">
    <property type="component" value="Chromosome 8"/>
</dbReference>
<dbReference type="PANTHER" id="PTHR34835:SF82">
    <property type="entry name" value="OS01G0826651 PROTEIN"/>
    <property type="match status" value="1"/>
</dbReference>
<gene>
    <name evidence="2" type="ORF">SORBI_3008G046000</name>
</gene>
<dbReference type="AlphaFoldDB" id="A0A1Z5R5Q3"/>
<reference evidence="3" key="3">
    <citation type="journal article" date="2018" name="Plant J.">
        <title>The Sorghum bicolor reference genome: improved assembly, gene annotations, a transcriptome atlas, and signatures of genome organization.</title>
        <authorList>
            <person name="McCormick R.F."/>
            <person name="Truong S.K."/>
            <person name="Sreedasyam A."/>
            <person name="Jenkins J."/>
            <person name="Shu S."/>
            <person name="Sims D."/>
            <person name="Kennedy M."/>
            <person name="Amirebrahimi M."/>
            <person name="Weers B.D."/>
            <person name="McKinley B."/>
            <person name="Mattison A."/>
            <person name="Morishige D.T."/>
            <person name="Grimwood J."/>
            <person name="Schmutz J."/>
            <person name="Mullet J.E."/>
        </authorList>
    </citation>
    <scope>NUCLEOTIDE SEQUENCE [LARGE SCALE GENOMIC DNA]</scope>
    <source>
        <strain evidence="3">cv. BTx623</strain>
    </source>
</reference>
<evidence type="ECO:0000313" key="2">
    <source>
        <dbReference type="EMBL" id="OQU78775.1"/>
    </source>
</evidence>
<feature type="compositionally biased region" description="Basic and acidic residues" evidence="1">
    <location>
        <begin position="538"/>
        <end position="564"/>
    </location>
</feature>
<reference evidence="2" key="2">
    <citation type="submission" date="2017-02" db="EMBL/GenBank/DDBJ databases">
        <title>WGS assembly of Sorghum bicolor.</title>
        <authorList>
            <person name="Paterson A."/>
            <person name="Mullet J."/>
            <person name="Bowers J."/>
            <person name="Bruggmann R."/>
            <person name="Dubchak I."/>
            <person name="Grimwood J."/>
            <person name="Gundlach H."/>
            <person name="Haberer G."/>
            <person name="Hellsten U."/>
            <person name="Mitros T."/>
            <person name="Poliakov A."/>
            <person name="Schmutz J."/>
            <person name="Spannagl M."/>
            <person name="Tang H."/>
            <person name="Wang X."/>
            <person name="Wicker T."/>
            <person name="Bharti A."/>
            <person name="Chapman J."/>
            <person name="Feltus F."/>
            <person name="Gowik U."/>
            <person name="Grigoriev I."/>
            <person name="Lyons E."/>
            <person name="Maher C."/>
            <person name="Martis M."/>
            <person name="Narechania A."/>
            <person name="Otillar R."/>
            <person name="Penning B."/>
            <person name="Salamov A."/>
            <person name="Wang Y."/>
            <person name="Zhang L."/>
            <person name="Carpita N."/>
            <person name="Freeling M."/>
            <person name="Gingle A."/>
            <person name="Hash C."/>
            <person name="Keller B."/>
            <person name="Klein P."/>
            <person name="Kresovich S."/>
            <person name="Mccann M."/>
            <person name="Ming R."/>
            <person name="Peterson D."/>
            <person name="Rahman M."/>
            <person name="Ware D."/>
            <person name="Westhoff P."/>
            <person name="Mayer K."/>
            <person name="Messing J."/>
            <person name="Sims D."/>
            <person name="Jenkins J."/>
            <person name="Shu S."/>
            <person name="Rokhsar D."/>
        </authorList>
    </citation>
    <scope>NUCLEOTIDE SEQUENCE</scope>
</reference>
<dbReference type="PANTHER" id="PTHR34835">
    <property type="entry name" value="OS07G0283600 PROTEIN-RELATED"/>
    <property type="match status" value="1"/>
</dbReference>
<keyword evidence="3" id="KW-1185">Reference proteome</keyword>
<dbReference type="Gramene" id="OQU78776">
    <property type="protein sequence ID" value="OQU78776"/>
    <property type="gene ID" value="SORBI_3008G046000"/>
</dbReference>
<feature type="region of interest" description="Disordered" evidence="1">
    <location>
        <begin position="536"/>
        <end position="564"/>
    </location>
</feature>
<dbReference type="InParanoid" id="A0A1Z5R5Q3"/>
<protein>
    <submittedName>
        <fullName evidence="2">Uncharacterized protein</fullName>
    </submittedName>
</protein>
<proteinExistence type="predicted"/>
<dbReference type="ExpressionAtlas" id="A0A1Z5R5Q3">
    <property type="expression patterns" value="baseline and differential"/>
</dbReference>
<dbReference type="EMBL" id="CM000767">
    <property type="protein sequence ID" value="OQU78775.1"/>
    <property type="molecule type" value="Genomic_DNA"/>
</dbReference>
<evidence type="ECO:0000313" key="3">
    <source>
        <dbReference type="Proteomes" id="UP000000768"/>
    </source>
</evidence>
<name>A0A1Z5R5Q3_SORBI</name>
<evidence type="ECO:0000256" key="1">
    <source>
        <dbReference type="SAM" id="MobiDB-lite"/>
    </source>
</evidence>
<dbReference type="Gramene" id="OQU78775">
    <property type="protein sequence ID" value="OQU78775"/>
    <property type="gene ID" value="SORBI_3008G046000"/>
</dbReference>